<dbReference type="EMBL" id="JBHRSL010000010">
    <property type="protein sequence ID" value="MFC3052693.1"/>
    <property type="molecule type" value="Genomic_DNA"/>
</dbReference>
<dbReference type="Gene3D" id="3.40.50.300">
    <property type="entry name" value="P-loop containing nucleotide triphosphate hydrolases"/>
    <property type="match status" value="1"/>
</dbReference>
<evidence type="ECO:0000313" key="1">
    <source>
        <dbReference type="EMBL" id="MFC3052693.1"/>
    </source>
</evidence>
<comment type="caution">
    <text evidence="1">The sequence shown here is derived from an EMBL/GenBank/DDBJ whole genome shotgun (WGS) entry which is preliminary data.</text>
</comment>
<protein>
    <recommendedName>
        <fullName evidence="3">Sulfotransferase family protein</fullName>
    </recommendedName>
</protein>
<gene>
    <name evidence="1" type="ORF">ACFOKA_12330</name>
</gene>
<accession>A0ABV7D6R0</accession>
<proteinExistence type="predicted"/>
<dbReference type="Proteomes" id="UP001595444">
    <property type="component" value="Unassembled WGS sequence"/>
</dbReference>
<evidence type="ECO:0008006" key="3">
    <source>
        <dbReference type="Google" id="ProtNLM"/>
    </source>
</evidence>
<sequence>MTKKLILHIGMHKTGTSALQQSLHKAQKILLQHDIHYPNIRENHSVPFYRMFTETPENYVMNTIQGVEGHQDLNHVKNTDLKQWSRYLGSIKESLTIISGEGLTRLPLINVSNLKAFLLQFFDDIKVIAYCRPPISYIQTMTQQQIRMGNPMVRALENPPLPEYRAKLQPYIDIFGAKNVLCRPFAKELLHNNCIVADMLSTIEKDTTPALIQKIRVYNNNQSLTWPGIVLMDIFNKLFPHQIKGKVNKNRSPILVSYALRLKGPEFRIHSSILEPYLKAMEEDTDWVSKQLGTNLNMLDIEPDSNIPCQYDRYIQDSQSETVLALARLANAIEPPIKISSERPQD</sequence>
<reference evidence="2" key="1">
    <citation type="journal article" date="2019" name="Int. J. Syst. Evol. Microbiol.">
        <title>The Global Catalogue of Microorganisms (GCM) 10K type strain sequencing project: providing services to taxonomists for standard genome sequencing and annotation.</title>
        <authorList>
            <consortium name="The Broad Institute Genomics Platform"/>
            <consortium name="The Broad Institute Genome Sequencing Center for Infectious Disease"/>
            <person name="Wu L."/>
            <person name="Ma J."/>
        </authorList>
    </citation>
    <scope>NUCLEOTIDE SEQUENCE [LARGE SCALE GENOMIC DNA]</scope>
    <source>
        <strain evidence="2">KCTC 62164</strain>
    </source>
</reference>
<organism evidence="1 2">
    <name type="scientific">Kordiimonas pumila</name>
    <dbReference type="NCBI Taxonomy" id="2161677"/>
    <lineage>
        <taxon>Bacteria</taxon>
        <taxon>Pseudomonadati</taxon>
        <taxon>Pseudomonadota</taxon>
        <taxon>Alphaproteobacteria</taxon>
        <taxon>Kordiimonadales</taxon>
        <taxon>Kordiimonadaceae</taxon>
        <taxon>Kordiimonas</taxon>
    </lineage>
</organism>
<keyword evidence="2" id="KW-1185">Reference proteome</keyword>
<evidence type="ECO:0000313" key="2">
    <source>
        <dbReference type="Proteomes" id="UP001595444"/>
    </source>
</evidence>
<dbReference type="RefSeq" id="WP_194213654.1">
    <property type="nucleotide sequence ID" value="NZ_CP061205.1"/>
</dbReference>
<dbReference type="SUPFAM" id="SSF52540">
    <property type="entry name" value="P-loop containing nucleoside triphosphate hydrolases"/>
    <property type="match status" value="1"/>
</dbReference>
<dbReference type="InterPro" id="IPR027417">
    <property type="entry name" value="P-loop_NTPase"/>
</dbReference>
<name>A0ABV7D6R0_9PROT</name>